<comment type="caution">
    <text evidence="2">The sequence shown here is derived from an EMBL/GenBank/DDBJ whole genome shotgun (WGS) entry which is preliminary data.</text>
</comment>
<evidence type="ECO:0000256" key="1">
    <source>
        <dbReference type="SAM" id="MobiDB-lite"/>
    </source>
</evidence>
<dbReference type="AlphaFoldDB" id="A0A392VWD2"/>
<sequence>MRKLACPQAKQHGSGSSEEPSPDNQGSQEHPTAAASYTLIPAKQLMPCDLMNFDP</sequence>
<dbReference type="EMBL" id="LXQA011281871">
    <property type="protein sequence ID" value="MCI91769.1"/>
    <property type="molecule type" value="Genomic_DNA"/>
</dbReference>
<protein>
    <submittedName>
        <fullName evidence="2">Uncharacterized protein</fullName>
    </submittedName>
</protein>
<feature type="compositionally biased region" description="Polar residues" evidence="1">
    <location>
        <begin position="11"/>
        <end position="30"/>
    </location>
</feature>
<feature type="region of interest" description="Disordered" evidence="1">
    <location>
        <begin position="1"/>
        <end position="35"/>
    </location>
</feature>
<feature type="non-terminal residue" evidence="2">
    <location>
        <position position="55"/>
    </location>
</feature>
<dbReference type="Proteomes" id="UP000265520">
    <property type="component" value="Unassembled WGS sequence"/>
</dbReference>
<proteinExistence type="predicted"/>
<evidence type="ECO:0000313" key="2">
    <source>
        <dbReference type="EMBL" id="MCI91769.1"/>
    </source>
</evidence>
<keyword evidence="3" id="KW-1185">Reference proteome</keyword>
<reference evidence="2 3" key="1">
    <citation type="journal article" date="2018" name="Front. Plant Sci.">
        <title>Red Clover (Trifolium pratense) and Zigzag Clover (T. medium) - A Picture of Genomic Similarities and Differences.</title>
        <authorList>
            <person name="Dluhosova J."/>
            <person name="Istvanek J."/>
            <person name="Nedelnik J."/>
            <person name="Repkova J."/>
        </authorList>
    </citation>
    <scope>NUCLEOTIDE SEQUENCE [LARGE SCALE GENOMIC DNA]</scope>
    <source>
        <strain evidence="3">cv. 10/8</strain>
        <tissue evidence="2">Leaf</tissue>
    </source>
</reference>
<evidence type="ECO:0000313" key="3">
    <source>
        <dbReference type="Proteomes" id="UP000265520"/>
    </source>
</evidence>
<organism evidence="2 3">
    <name type="scientific">Trifolium medium</name>
    <dbReference type="NCBI Taxonomy" id="97028"/>
    <lineage>
        <taxon>Eukaryota</taxon>
        <taxon>Viridiplantae</taxon>
        <taxon>Streptophyta</taxon>
        <taxon>Embryophyta</taxon>
        <taxon>Tracheophyta</taxon>
        <taxon>Spermatophyta</taxon>
        <taxon>Magnoliopsida</taxon>
        <taxon>eudicotyledons</taxon>
        <taxon>Gunneridae</taxon>
        <taxon>Pentapetalae</taxon>
        <taxon>rosids</taxon>
        <taxon>fabids</taxon>
        <taxon>Fabales</taxon>
        <taxon>Fabaceae</taxon>
        <taxon>Papilionoideae</taxon>
        <taxon>50 kb inversion clade</taxon>
        <taxon>NPAAA clade</taxon>
        <taxon>Hologalegina</taxon>
        <taxon>IRL clade</taxon>
        <taxon>Trifolieae</taxon>
        <taxon>Trifolium</taxon>
    </lineage>
</organism>
<accession>A0A392VWD2</accession>
<name>A0A392VWD2_9FABA</name>